<name>A0A8J5JI12_HOMAM</name>
<comment type="caution">
    <text evidence="1">Lacks conserved residue(s) required for the propagation of feature annotation.</text>
</comment>
<feature type="disulfide bond" evidence="1">
    <location>
        <begin position="120"/>
        <end position="154"/>
    </location>
</feature>
<accession>A0A8J5JI12</accession>
<dbReference type="PANTHER" id="PTHR21724">
    <property type="entry name" value="SHKT DOMAIN-CONTAINING PROTEIN"/>
    <property type="match status" value="1"/>
</dbReference>
<dbReference type="Pfam" id="PF01549">
    <property type="entry name" value="ShK"/>
    <property type="match status" value="3"/>
</dbReference>
<feature type="domain" description="ShKT" evidence="2">
    <location>
        <begin position="37"/>
        <end position="71"/>
    </location>
</feature>
<feature type="domain" description="ShKT" evidence="2">
    <location>
        <begin position="120"/>
        <end position="154"/>
    </location>
</feature>
<dbReference type="Proteomes" id="UP000747542">
    <property type="component" value="Unassembled WGS sequence"/>
</dbReference>
<evidence type="ECO:0000256" key="1">
    <source>
        <dbReference type="PROSITE-ProRule" id="PRU01005"/>
    </source>
</evidence>
<dbReference type="PANTHER" id="PTHR21724:SF109">
    <property type="entry name" value="SHKT DOMAIN-CONTAINING PROTEIN"/>
    <property type="match status" value="1"/>
</dbReference>
<protein>
    <submittedName>
        <fullName evidence="3">Tyrosinase-like protein tyr-3-like 2</fullName>
    </submittedName>
</protein>
<reference evidence="3" key="1">
    <citation type="journal article" date="2021" name="Sci. Adv.">
        <title>The American lobster genome reveals insights on longevity, neural, and immune adaptations.</title>
        <authorList>
            <person name="Polinski J.M."/>
            <person name="Zimin A.V."/>
            <person name="Clark K.F."/>
            <person name="Kohn A.B."/>
            <person name="Sadowski N."/>
            <person name="Timp W."/>
            <person name="Ptitsyn A."/>
            <person name="Khanna P."/>
            <person name="Romanova D.Y."/>
            <person name="Williams P."/>
            <person name="Greenwood S.J."/>
            <person name="Moroz L.L."/>
            <person name="Walt D.R."/>
            <person name="Bodnar A.G."/>
        </authorList>
    </citation>
    <scope>NUCLEOTIDE SEQUENCE</scope>
    <source>
        <strain evidence="3">GMGI-L3</strain>
    </source>
</reference>
<evidence type="ECO:0000259" key="2">
    <source>
        <dbReference type="PROSITE" id="PS51670"/>
    </source>
</evidence>
<dbReference type="SMART" id="SM00254">
    <property type="entry name" value="ShKT"/>
    <property type="match status" value="3"/>
</dbReference>
<evidence type="ECO:0000313" key="4">
    <source>
        <dbReference type="Proteomes" id="UP000747542"/>
    </source>
</evidence>
<dbReference type="AlphaFoldDB" id="A0A8J5JI12"/>
<evidence type="ECO:0000313" key="3">
    <source>
        <dbReference type="EMBL" id="KAG7153504.1"/>
    </source>
</evidence>
<feature type="disulfide bond" evidence="1">
    <location>
        <begin position="37"/>
        <end position="71"/>
    </location>
</feature>
<dbReference type="EMBL" id="JAHLQT010046868">
    <property type="protein sequence ID" value="KAG7153504.1"/>
    <property type="molecule type" value="Genomic_DNA"/>
</dbReference>
<organism evidence="3 4">
    <name type="scientific">Homarus americanus</name>
    <name type="common">American lobster</name>
    <dbReference type="NCBI Taxonomy" id="6706"/>
    <lineage>
        <taxon>Eukaryota</taxon>
        <taxon>Metazoa</taxon>
        <taxon>Ecdysozoa</taxon>
        <taxon>Arthropoda</taxon>
        <taxon>Crustacea</taxon>
        <taxon>Multicrustacea</taxon>
        <taxon>Malacostraca</taxon>
        <taxon>Eumalacostraca</taxon>
        <taxon>Eucarida</taxon>
        <taxon>Decapoda</taxon>
        <taxon>Pleocyemata</taxon>
        <taxon>Astacidea</taxon>
        <taxon>Nephropoidea</taxon>
        <taxon>Nephropidae</taxon>
        <taxon>Homarus</taxon>
    </lineage>
</organism>
<sequence>MILKDILKIQKLYNCANTTGVSVVTERPITRPQPETCADNNKYCDTWEKIGECKKNPTWMHVNCKKSCRQCGVECSDNSEHCKYWAKNGECAQNPSYMSRFCKKSCGVCHASADFISDECRDHNTHCKEWGKKLQCRANPNYMLIWCRKTCGHCQ</sequence>
<keyword evidence="4" id="KW-1185">Reference proteome</keyword>
<gene>
    <name evidence="3" type="primary">tyr3-L2</name>
    <name evidence="3" type="ORF">Hamer_G019568</name>
</gene>
<dbReference type="Gene3D" id="1.10.10.1940">
    <property type="match status" value="2"/>
</dbReference>
<feature type="disulfide bond" evidence="1">
    <location>
        <begin position="75"/>
        <end position="109"/>
    </location>
</feature>
<proteinExistence type="predicted"/>
<dbReference type="InterPro" id="IPR003582">
    <property type="entry name" value="ShKT_dom"/>
</dbReference>
<dbReference type="PROSITE" id="PS51670">
    <property type="entry name" value="SHKT"/>
    <property type="match status" value="3"/>
</dbReference>
<comment type="caution">
    <text evidence="3">The sequence shown here is derived from an EMBL/GenBank/DDBJ whole genome shotgun (WGS) entry which is preliminary data.</text>
</comment>
<feature type="domain" description="ShKT" evidence="2">
    <location>
        <begin position="75"/>
        <end position="109"/>
    </location>
</feature>
<keyword evidence="1" id="KW-1015">Disulfide bond</keyword>